<dbReference type="Proteomes" id="UP000265703">
    <property type="component" value="Unassembled WGS sequence"/>
</dbReference>
<dbReference type="AlphaFoldDB" id="A0A397SXJ9"/>
<evidence type="ECO:0000313" key="1">
    <source>
        <dbReference type="EMBL" id="RIA89739.1"/>
    </source>
</evidence>
<dbReference type="EMBL" id="QKYT01000207">
    <property type="protein sequence ID" value="RIA89739.1"/>
    <property type="molecule type" value="Genomic_DNA"/>
</dbReference>
<accession>A0A397SXJ9</accession>
<reference evidence="1 2" key="1">
    <citation type="submission" date="2018-06" db="EMBL/GenBank/DDBJ databases">
        <title>Comparative genomics reveals the genomic features of Rhizophagus irregularis, R. cerebriforme, R. diaphanum and Gigaspora rosea, and their symbiotic lifestyle signature.</title>
        <authorList>
            <person name="Morin E."/>
            <person name="San Clemente H."/>
            <person name="Chen E.C.H."/>
            <person name="De La Providencia I."/>
            <person name="Hainaut M."/>
            <person name="Kuo A."/>
            <person name="Kohler A."/>
            <person name="Murat C."/>
            <person name="Tang N."/>
            <person name="Roy S."/>
            <person name="Loubradou J."/>
            <person name="Henrissat B."/>
            <person name="Grigoriev I.V."/>
            <person name="Corradi N."/>
            <person name="Roux C."/>
            <person name="Martin F.M."/>
        </authorList>
    </citation>
    <scope>NUCLEOTIDE SEQUENCE [LARGE SCALE GENOMIC DNA]</scope>
    <source>
        <strain evidence="1 2">DAOM 227022</strain>
    </source>
</reference>
<sequence>MALIDKYLSYEECPECKRKQNAVSWCKNCDISSLKDNFCNWTSGSFMIDEFIRETQLNANESIDYLEWIDSDQFDLIVYTKKRGAFSTVYSAMWMEGPKCNLDEDGLVMVPLRSSRIRKSNFRHLERFKSPIIKNFFECKYICRAIENKFLVWIHK</sequence>
<organism evidence="1 2">
    <name type="scientific">Glomus cerebriforme</name>
    <dbReference type="NCBI Taxonomy" id="658196"/>
    <lineage>
        <taxon>Eukaryota</taxon>
        <taxon>Fungi</taxon>
        <taxon>Fungi incertae sedis</taxon>
        <taxon>Mucoromycota</taxon>
        <taxon>Glomeromycotina</taxon>
        <taxon>Glomeromycetes</taxon>
        <taxon>Glomerales</taxon>
        <taxon>Glomeraceae</taxon>
        <taxon>Glomus</taxon>
    </lineage>
</organism>
<protein>
    <submittedName>
        <fullName evidence="1">Uncharacterized protein</fullName>
    </submittedName>
</protein>
<evidence type="ECO:0000313" key="2">
    <source>
        <dbReference type="Proteomes" id="UP000265703"/>
    </source>
</evidence>
<keyword evidence="2" id="KW-1185">Reference proteome</keyword>
<comment type="caution">
    <text evidence="1">The sequence shown here is derived from an EMBL/GenBank/DDBJ whole genome shotgun (WGS) entry which is preliminary data.</text>
</comment>
<dbReference type="OrthoDB" id="2423203at2759"/>
<name>A0A397SXJ9_9GLOM</name>
<gene>
    <name evidence="1" type="ORF">C1645_738404</name>
</gene>
<proteinExistence type="predicted"/>